<comment type="caution">
    <text evidence="5">The sequence shown here is derived from an EMBL/GenBank/DDBJ whole genome shotgun (WGS) entry which is preliminary data.</text>
</comment>
<accession>A0A5M6HU80</accession>
<dbReference type="GO" id="GO:0005829">
    <property type="term" value="C:cytosol"/>
    <property type="evidence" value="ECO:0007669"/>
    <property type="project" value="TreeGrafter"/>
</dbReference>
<gene>
    <name evidence="5" type="ORF">F1193_12745</name>
</gene>
<dbReference type="AlphaFoldDB" id="A0A5M6HU80"/>
<organism evidence="5 6">
    <name type="scientific">Blastochloris sulfoviridis</name>
    <dbReference type="NCBI Taxonomy" id="50712"/>
    <lineage>
        <taxon>Bacteria</taxon>
        <taxon>Pseudomonadati</taxon>
        <taxon>Pseudomonadota</taxon>
        <taxon>Alphaproteobacteria</taxon>
        <taxon>Hyphomicrobiales</taxon>
        <taxon>Blastochloridaceae</taxon>
        <taxon>Blastochloris</taxon>
    </lineage>
</organism>
<proteinExistence type="inferred from homology"/>
<dbReference type="Proteomes" id="UP000323886">
    <property type="component" value="Unassembled WGS sequence"/>
</dbReference>
<evidence type="ECO:0000256" key="2">
    <source>
        <dbReference type="ARBA" id="ARBA00006763"/>
    </source>
</evidence>
<reference evidence="5 6" key="1">
    <citation type="submission" date="2019-09" db="EMBL/GenBank/DDBJ databases">
        <title>Draft Whole-Genome sequence of Blastochloris sulfoviridis DSM 729.</title>
        <authorList>
            <person name="Meyer T.E."/>
            <person name="Kyndt J.A."/>
        </authorList>
    </citation>
    <scope>NUCLEOTIDE SEQUENCE [LARGE SCALE GENOMIC DNA]</scope>
    <source>
        <strain evidence="5 6">DSM 729</strain>
    </source>
</reference>
<dbReference type="GO" id="GO:0008714">
    <property type="term" value="F:AMP nucleosidase activity"/>
    <property type="evidence" value="ECO:0007669"/>
    <property type="project" value="UniProtKB-EC"/>
</dbReference>
<dbReference type="EC" id="3.2.2.n1" evidence="3"/>
<dbReference type="InterPro" id="IPR031100">
    <property type="entry name" value="LOG_fam"/>
</dbReference>
<evidence type="ECO:0000313" key="5">
    <source>
        <dbReference type="EMBL" id="KAA5599198.1"/>
    </source>
</evidence>
<dbReference type="SUPFAM" id="SSF102405">
    <property type="entry name" value="MCP/YpsA-like"/>
    <property type="match status" value="1"/>
</dbReference>
<dbReference type="RefSeq" id="WP_150098189.1">
    <property type="nucleotide sequence ID" value="NZ_VWPL01000024.1"/>
</dbReference>
<dbReference type="EMBL" id="VWPL01000024">
    <property type="protein sequence ID" value="KAA5599198.1"/>
    <property type="molecule type" value="Genomic_DNA"/>
</dbReference>
<dbReference type="OrthoDB" id="9801098at2"/>
<sequence>MHDTSRAPQPADSSKPADDAFKPEDAFKPVIDAVCVYCGSSDGSAPVFVETARTFGRLLAEHGIRLVYGGGSMGLMGTVAHAVADAGGRVTGIIPRFLVEREFAFEHAEEMIVTDDMHERKRLMFERADAFVALPGGIGTLEELVEQLTWAQLGRHRKPILMANVDGFWDPLLALLDHMRTNAFIRPQWEVRPLVAAHVHDIIPMLRAAARPPLVAEEREIARQM</sequence>
<dbReference type="PANTHER" id="PTHR31223:SF70">
    <property type="entry name" value="LOG FAMILY PROTEIN YJL055W"/>
    <property type="match status" value="1"/>
</dbReference>
<dbReference type="GO" id="GO:0009691">
    <property type="term" value="P:cytokinin biosynthetic process"/>
    <property type="evidence" value="ECO:0007669"/>
    <property type="project" value="UniProtKB-UniRule"/>
</dbReference>
<comment type="similarity">
    <text evidence="2 3">Belongs to the LOG family.</text>
</comment>
<evidence type="ECO:0000313" key="6">
    <source>
        <dbReference type="Proteomes" id="UP000323886"/>
    </source>
</evidence>
<keyword evidence="6" id="KW-1185">Reference proteome</keyword>
<keyword evidence="3" id="KW-0203">Cytokinin biosynthesis</keyword>
<evidence type="ECO:0000256" key="3">
    <source>
        <dbReference type="RuleBase" id="RU363015"/>
    </source>
</evidence>
<dbReference type="PANTHER" id="PTHR31223">
    <property type="entry name" value="LOG FAMILY PROTEIN YJL055W"/>
    <property type="match status" value="1"/>
</dbReference>
<evidence type="ECO:0000256" key="1">
    <source>
        <dbReference type="ARBA" id="ARBA00000274"/>
    </source>
</evidence>
<feature type="region of interest" description="Disordered" evidence="4">
    <location>
        <begin position="1"/>
        <end position="22"/>
    </location>
</feature>
<name>A0A5M6HU80_9HYPH</name>
<comment type="catalytic activity">
    <reaction evidence="1">
        <text>AMP + H2O = D-ribose 5-phosphate + adenine</text>
        <dbReference type="Rhea" id="RHEA:20129"/>
        <dbReference type="ChEBI" id="CHEBI:15377"/>
        <dbReference type="ChEBI" id="CHEBI:16708"/>
        <dbReference type="ChEBI" id="CHEBI:78346"/>
        <dbReference type="ChEBI" id="CHEBI:456215"/>
        <dbReference type="EC" id="3.2.2.4"/>
    </reaction>
</comment>
<dbReference type="InterPro" id="IPR005269">
    <property type="entry name" value="LOG"/>
</dbReference>
<keyword evidence="3" id="KW-0378">Hydrolase</keyword>
<dbReference type="Pfam" id="PF03641">
    <property type="entry name" value="Lysine_decarbox"/>
    <property type="match status" value="1"/>
</dbReference>
<evidence type="ECO:0000256" key="4">
    <source>
        <dbReference type="SAM" id="MobiDB-lite"/>
    </source>
</evidence>
<dbReference type="NCBIfam" id="TIGR00730">
    <property type="entry name" value="Rossman fold protein, TIGR00730 family"/>
    <property type="match status" value="1"/>
</dbReference>
<protein>
    <recommendedName>
        <fullName evidence="3">Cytokinin riboside 5'-monophosphate phosphoribohydrolase</fullName>
        <ecNumber evidence="3">3.2.2.n1</ecNumber>
    </recommendedName>
</protein>
<dbReference type="Gene3D" id="3.40.50.450">
    <property type="match status" value="1"/>
</dbReference>